<organism evidence="15">
    <name type="scientific">Darwinula stevensoni</name>
    <dbReference type="NCBI Taxonomy" id="69355"/>
    <lineage>
        <taxon>Eukaryota</taxon>
        <taxon>Metazoa</taxon>
        <taxon>Ecdysozoa</taxon>
        <taxon>Arthropoda</taxon>
        <taxon>Crustacea</taxon>
        <taxon>Oligostraca</taxon>
        <taxon>Ostracoda</taxon>
        <taxon>Podocopa</taxon>
        <taxon>Podocopida</taxon>
        <taxon>Darwinulocopina</taxon>
        <taxon>Darwinuloidea</taxon>
        <taxon>Darwinulidae</taxon>
        <taxon>Darwinula</taxon>
    </lineage>
</organism>
<dbReference type="OrthoDB" id="10254258at2759"/>
<sequence length="200" mass="22557">MAGVGLTLMEPVKLLEFLKFAGKLKALRRTGWVKNGIENPETVAGHMYRMGVMSMVINDPQLDMNKCLRMSLVHDLAESIVGDITPHCGVSDEEKHKKETEAMESLTSLLDPSVGKEVQNLFQEFEAQATAEAMFVRDLDRFDMILQAFEYEEAEKRPDFLQEFFSSTVDKFRHPSVRELVTELIKQRAERASASIGGSV</sequence>
<evidence type="ECO:0000313" key="15">
    <source>
        <dbReference type="EMBL" id="CAD7246834.1"/>
    </source>
</evidence>
<feature type="domain" description="HD/PDEase" evidence="14">
    <location>
        <begin position="39"/>
        <end position="154"/>
    </location>
</feature>
<reference evidence="15" key="1">
    <citation type="submission" date="2020-11" db="EMBL/GenBank/DDBJ databases">
        <authorList>
            <person name="Tran Van P."/>
        </authorList>
    </citation>
    <scope>NUCLEOTIDE SEQUENCE</scope>
</reference>
<dbReference type="InterPro" id="IPR003607">
    <property type="entry name" value="HD/PDEase_dom"/>
</dbReference>
<dbReference type="GO" id="GO:0005737">
    <property type="term" value="C:cytoplasm"/>
    <property type="evidence" value="ECO:0007669"/>
    <property type="project" value="TreeGrafter"/>
</dbReference>
<dbReference type="SMART" id="SM00471">
    <property type="entry name" value="HDc"/>
    <property type="match status" value="1"/>
</dbReference>
<dbReference type="SUPFAM" id="SSF109604">
    <property type="entry name" value="HD-domain/PDEase-like"/>
    <property type="match status" value="1"/>
</dbReference>
<dbReference type="Gene3D" id="1.10.3210.10">
    <property type="entry name" value="Hypothetical protein af1432"/>
    <property type="match status" value="1"/>
</dbReference>
<dbReference type="InterPro" id="IPR039356">
    <property type="entry name" value="YfbR/HDDC2"/>
</dbReference>
<keyword evidence="10" id="KW-0479">Metal-binding</keyword>
<dbReference type="EC" id="3.1.3.89" evidence="8"/>
<evidence type="ECO:0000256" key="4">
    <source>
        <dbReference type="ARBA" id="ARBA00001946"/>
    </source>
</evidence>
<dbReference type="PANTHER" id="PTHR11845:SF13">
    <property type="entry name" value="5'-DEOXYNUCLEOTIDASE HDDC2"/>
    <property type="match status" value="1"/>
</dbReference>
<comment type="cofactor">
    <cofactor evidence="2">
        <name>Mn(2+)</name>
        <dbReference type="ChEBI" id="CHEBI:29035"/>
    </cofactor>
</comment>
<name>A0A7R8XAR6_9CRUS</name>
<evidence type="ECO:0000256" key="5">
    <source>
        <dbReference type="ARBA" id="ARBA00004074"/>
    </source>
</evidence>
<comment type="function">
    <text evidence="5">Catalyzes the dephosphorylation of the nucleoside 5'-monophosphates deoxyadenosine monophosphate (dAMP), deoxycytidine monophosphate (dCMP), deoxyguanosine monophosphate (dGMP) and deoxythymidine monophosphate (dTMP).</text>
</comment>
<evidence type="ECO:0000256" key="11">
    <source>
        <dbReference type="ARBA" id="ARBA00022801"/>
    </source>
</evidence>
<dbReference type="GO" id="GO:0046872">
    <property type="term" value="F:metal ion binding"/>
    <property type="evidence" value="ECO:0007669"/>
    <property type="project" value="UniProtKB-KW"/>
</dbReference>
<evidence type="ECO:0000256" key="8">
    <source>
        <dbReference type="ARBA" id="ARBA00012964"/>
    </source>
</evidence>
<comment type="subunit">
    <text evidence="7">Homodimer.</text>
</comment>
<dbReference type="GO" id="GO:0002953">
    <property type="term" value="F:5'-deoxynucleotidase activity"/>
    <property type="evidence" value="ECO:0007669"/>
    <property type="project" value="UniProtKB-EC"/>
</dbReference>
<keyword evidence="11" id="KW-0378">Hydrolase</keyword>
<proteinExistence type="inferred from homology"/>
<dbReference type="GO" id="GO:0009159">
    <property type="term" value="P:deoxyribonucleoside monophosphate catabolic process"/>
    <property type="evidence" value="ECO:0007669"/>
    <property type="project" value="UniProtKB-ARBA"/>
</dbReference>
<evidence type="ECO:0000256" key="2">
    <source>
        <dbReference type="ARBA" id="ARBA00001936"/>
    </source>
</evidence>
<keyword evidence="16" id="KW-1185">Reference proteome</keyword>
<dbReference type="FunFam" id="1.10.3210.10:FF:000011">
    <property type="entry name" value="HD domain-containing protein 2"/>
    <property type="match status" value="1"/>
</dbReference>
<evidence type="ECO:0000256" key="1">
    <source>
        <dbReference type="ARBA" id="ARBA00001638"/>
    </source>
</evidence>
<dbReference type="EMBL" id="LR900769">
    <property type="protein sequence ID" value="CAD7246834.1"/>
    <property type="molecule type" value="Genomic_DNA"/>
</dbReference>
<evidence type="ECO:0000256" key="3">
    <source>
        <dbReference type="ARBA" id="ARBA00001941"/>
    </source>
</evidence>
<comment type="catalytic activity">
    <reaction evidence="1">
        <text>a 2'-deoxyribonucleoside 5'-phosphate + H2O = a 2'-deoxyribonucleoside + phosphate</text>
        <dbReference type="Rhea" id="RHEA:36167"/>
        <dbReference type="ChEBI" id="CHEBI:15377"/>
        <dbReference type="ChEBI" id="CHEBI:18274"/>
        <dbReference type="ChEBI" id="CHEBI:43474"/>
        <dbReference type="ChEBI" id="CHEBI:65317"/>
        <dbReference type="EC" id="3.1.3.89"/>
    </reaction>
</comment>
<keyword evidence="12" id="KW-0460">Magnesium</keyword>
<protein>
    <recommendedName>
        <fullName evidence="9">5'-deoxynucleotidase HDDC2</fullName>
        <ecNumber evidence="8">3.1.3.89</ecNumber>
    </recommendedName>
    <alternativeName>
        <fullName evidence="13">HD domain-containing protein 2</fullName>
    </alternativeName>
</protein>
<accession>A0A7R8XAR6</accession>
<dbReference type="PANTHER" id="PTHR11845">
    <property type="entry name" value="5'-DEOXYNUCLEOTIDASE HDDC2"/>
    <property type="match status" value="1"/>
</dbReference>
<evidence type="ECO:0000256" key="13">
    <source>
        <dbReference type="ARBA" id="ARBA00032735"/>
    </source>
</evidence>
<evidence type="ECO:0000259" key="14">
    <source>
        <dbReference type="SMART" id="SM00471"/>
    </source>
</evidence>
<evidence type="ECO:0000256" key="6">
    <source>
        <dbReference type="ARBA" id="ARBA00009999"/>
    </source>
</evidence>
<evidence type="ECO:0000313" key="16">
    <source>
        <dbReference type="Proteomes" id="UP000677054"/>
    </source>
</evidence>
<comment type="cofactor">
    <cofactor evidence="3">
        <name>Co(2+)</name>
        <dbReference type="ChEBI" id="CHEBI:48828"/>
    </cofactor>
</comment>
<evidence type="ECO:0000256" key="10">
    <source>
        <dbReference type="ARBA" id="ARBA00022723"/>
    </source>
</evidence>
<evidence type="ECO:0000256" key="7">
    <source>
        <dbReference type="ARBA" id="ARBA00011738"/>
    </source>
</evidence>
<evidence type="ECO:0000256" key="12">
    <source>
        <dbReference type="ARBA" id="ARBA00022842"/>
    </source>
</evidence>
<dbReference type="InterPro" id="IPR006674">
    <property type="entry name" value="HD_domain"/>
</dbReference>
<dbReference type="Proteomes" id="UP000677054">
    <property type="component" value="Unassembled WGS sequence"/>
</dbReference>
<comment type="cofactor">
    <cofactor evidence="4">
        <name>Mg(2+)</name>
        <dbReference type="ChEBI" id="CHEBI:18420"/>
    </cofactor>
</comment>
<dbReference type="Pfam" id="PF13023">
    <property type="entry name" value="HD_3"/>
    <property type="match status" value="1"/>
</dbReference>
<gene>
    <name evidence="15" type="ORF">DSTB1V02_LOCUS6677</name>
</gene>
<evidence type="ECO:0000256" key="9">
    <source>
        <dbReference type="ARBA" id="ARBA00015933"/>
    </source>
</evidence>
<dbReference type="AlphaFoldDB" id="A0A7R8XAR6"/>
<dbReference type="EMBL" id="CAJPEV010001252">
    <property type="protein sequence ID" value="CAG0891646.1"/>
    <property type="molecule type" value="Genomic_DNA"/>
</dbReference>
<comment type="similarity">
    <text evidence="6">Belongs to the HDDC2 family.</text>
</comment>